<dbReference type="OrthoDB" id="336088at2759"/>
<dbReference type="Proteomes" id="UP000886523">
    <property type="component" value="Unassembled WGS sequence"/>
</dbReference>
<dbReference type="SUPFAM" id="SSF74924">
    <property type="entry name" value="Cap-Gly domain"/>
    <property type="match status" value="1"/>
</dbReference>
<evidence type="ECO:0000256" key="3">
    <source>
        <dbReference type="ARBA" id="ARBA00022833"/>
    </source>
</evidence>
<dbReference type="Gene3D" id="3.10.20.90">
    <property type="entry name" value="Phosphatidylinositol 3-kinase Catalytic Subunit, Chain A, domain 1"/>
    <property type="match status" value="1"/>
</dbReference>
<evidence type="ECO:0000256" key="1">
    <source>
        <dbReference type="ARBA" id="ARBA00022723"/>
    </source>
</evidence>
<evidence type="ECO:0000256" key="2">
    <source>
        <dbReference type="ARBA" id="ARBA00022771"/>
    </source>
</evidence>
<keyword evidence="4" id="KW-0238">DNA-binding</keyword>
<feature type="region of interest" description="Disordered" evidence="8">
    <location>
        <begin position="393"/>
        <end position="432"/>
    </location>
</feature>
<name>A0A9P6DRY0_9AGAM</name>
<proteinExistence type="predicted"/>
<evidence type="ECO:0000256" key="5">
    <source>
        <dbReference type="ARBA" id="ARBA00023186"/>
    </source>
</evidence>
<dbReference type="Gene3D" id="1.10.10.60">
    <property type="entry name" value="Homeodomain-like"/>
    <property type="match status" value="1"/>
</dbReference>
<dbReference type="InterPro" id="IPR045172">
    <property type="entry name" value="TBCB_Ubl"/>
</dbReference>
<dbReference type="InterPro" id="IPR000938">
    <property type="entry name" value="CAP-Gly_domain"/>
</dbReference>
<dbReference type="InterPro" id="IPR000626">
    <property type="entry name" value="Ubiquitin-like_dom"/>
</dbReference>
<sequence>MTSATVIVSSPDTRSERTYDLSLSVGDLKKKLEPVTGIPISSQILSLFRSDQDSVKIKFLDDDDRPLGYFGVVTGMHIKVDDLNPSLNNTGQFMDVSRVEKFEISKDEYERRPGTVKAFKERNKLGRFAESTPHETKASSRNIPVGARCQVDPESGLNKRGTVRYVGTPKFGVQDGAIWVGIEYDEPVGKNDGSVKAKESLSIPVLVLLGIIGLETSVIVPQLDSRLLLAAIYSEVQPITHIRGKCHVRHRDMIRDLNTWRKTPDCFYFYRFFDPYIKKEYEVVRSRDINNVPQIVKQKLVERYEFVVAEKEVVQTLLIVCDHVKRAPNGVLRTFQPICAPAGVSDANLSAEAVRCDSCKKFYHMGCVQPPLAAKPAKGYGWTCAPCSRKREEKVDRQGAHSESPPRSIKGRTKSKLQQPMGNSNGSGRRNGGEEVHYFKMWPFRYFGLYTDAEDTLDPDDLIFPRAATRVVEHYKHRLWHKPEQKYLVDFIDESVRRFSVACGPDEIAQVRMKGVMRPRRWQAQESRYFDREWSEEEARLFEHAIQAYGGAEVRAIQKDVKSRTIPEIVRYYGRWKNEQLRQKRAKNGAHNSTRKPPRSSGLRRMSSSHTVSEDQSDGDDNTSTIGASSEPSVRSTCGACKAKDSLHWWKAPRGFDLSLPTLCDSCSTSWRKYAELKVNRPEDLVKVKPAEKREGTPIGLPNAKRAKASLYLLNQALFPKGRVLVVSDKGHMIPCSLATAVVSRFMQVATAGVSPDEYGASSESWSCELCENEKCLESSLDSRCLMCVYGSDSVGVDDGPGSFLRVAKPTENRGWVHALCAIFAPELQFADASRLRLVEGLSTIPQWKRTTVCTALIVRFPNHSAPHPNSNVQFAEDRAARSFGVMMDQNLYMYRVPGELASPLGLRCNRLNLPAKTNQ</sequence>
<keyword evidence="1" id="KW-0479">Metal-binding</keyword>
<dbReference type="GO" id="GO:0036205">
    <property type="term" value="P:histone catabolic process"/>
    <property type="evidence" value="ECO:0007669"/>
    <property type="project" value="TreeGrafter"/>
</dbReference>
<dbReference type="InterPro" id="IPR009057">
    <property type="entry name" value="Homeodomain-like_sf"/>
</dbReference>
<dbReference type="GO" id="GO:0004842">
    <property type="term" value="F:ubiquitin-protein transferase activity"/>
    <property type="evidence" value="ECO:0007669"/>
    <property type="project" value="TreeGrafter"/>
</dbReference>
<gene>
    <name evidence="11" type="ORF">BS47DRAFT_1393978</name>
</gene>
<dbReference type="PANTHER" id="PTHR47672:SF1">
    <property type="entry name" value="E3 UBIQUITIN-PROTEIN LIGASE SNT2"/>
    <property type="match status" value="1"/>
</dbReference>
<dbReference type="PANTHER" id="PTHR47672">
    <property type="entry name" value="E3 UBIQUITIN-PROTEIN LIGASE SNT2"/>
    <property type="match status" value="1"/>
</dbReference>
<organism evidence="11 12">
    <name type="scientific">Hydnum rufescens UP504</name>
    <dbReference type="NCBI Taxonomy" id="1448309"/>
    <lineage>
        <taxon>Eukaryota</taxon>
        <taxon>Fungi</taxon>
        <taxon>Dikarya</taxon>
        <taxon>Basidiomycota</taxon>
        <taxon>Agaricomycotina</taxon>
        <taxon>Agaricomycetes</taxon>
        <taxon>Cantharellales</taxon>
        <taxon>Hydnaceae</taxon>
        <taxon>Hydnum</taxon>
    </lineage>
</organism>
<dbReference type="InterPro" id="IPR013083">
    <property type="entry name" value="Znf_RING/FYVE/PHD"/>
</dbReference>
<dbReference type="GO" id="GO:0007021">
    <property type="term" value="P:tubulin complex assembly"/>
    <property type="evidence" value="ECO:0007669"/>
    <property type="project" value="InterPro"/>
</dbReference>
<dbReference type="SUPFAM" id="SSF46689">
    <property type="entry name" value="Homeodomain-like"/>
    <property type="match status" value="1"/>
</dbReference>
<dbReference type="Gene3D" id="2.30.30.490">
    <property type="match status" value="1"/>
</dbReference>
<dbReference type="GO" id="GO:0043014">
    <property type="term" value="F:alpha-tubulin binding"/>
    <property type="evidence" value="ECO:0007669"/>
    <property type="project" value="InterPro"/>
</dbReference>
<dbReference type="PROSITE" id="PS50016">
    <property type="entry name" value="ZF_PHD_2"/>
    <property type="match status" value="1"/>
</dbReference>
<dbReference type="GO" id="GO:0003677">
    <property type="term" value="F:DNA binding"/>
    <property type="evidence" value="ECO:0007669"/>
    <property type="project" value="UniProtKB-KW"/>
</dbReference>
<evidence type="ECO:0000256" key="7">
    <source>
        <dbReference type="PROSITE-ProRule" id="PRU00146"/>
    </source>
</evidence>
<dbReference type="SUPFAM" id="SSF57903">
    <property type="entry name" value="FYVE/PHD zinc finger"/>
    <property type="match status" value="1"/>
</dbReference>
<feature type="domain" description="CAP-Gly" evidence="10">
    <location>
        <begin position="178"/>
        <end position="221"/>
    </location>
</feature>
<evidence type="ECO:0000256" key="8">
    <source>
        <dbReference type="SAM" id="MobiDB-lite"/>
    </source>
</evidence>
<dbReference type="InterPro" id="IPR036859">
    <property type="entry name" value="CAP-Gly_dom_sf"/>
</dbReference>
<reference evidence="11" key="1">
    <citation type="journal article" date="2020" name="Nat. Commun.">
        <title>Large-scale genome sequencing of mycorrhizal fungi provides insights into the early evolution of symbiotic traits.</title>
        <authorList>
            <person name="Miyauchi S."/>
            <person name="Kiss E."/>
            <person name="Kuo A."/>
            <person name="Drula E."/>
            <person name="Kohler A."/>
            <person name="Sanchez-Garcia M."/>
            <person name="Morin E."/>
            <person name="Andreopoulos B."/>
            <person name="Barry K.W."/>
            <person name="Bonito G."/>
            <person name="Buee M."/>
            <person name="Carver A."/>
            <person name="Chen C."/>
            <person name="Cichocki N."/>
            <person name="Clum A."/>
            <person name="Culley D."/>
            <person name="Crous P.W."/>
            <person name="Fauchery L."/>
            <person name="Girlanda M."/>
            <person name="Hayes R.D."/>
            <person name="Keri Z."/>
            <person name="LaButti K."/>
            <person name="Lipzen A."/>
            <person name="Lombard V."/>
            <person name="Magnuson J."/>
            <person name="Maillard F."/>
            <person name="Murat C."/>
            <person name="Nolan M."/>
            <person name="Ohm R.A."/>
            <person name="Pangilinan J."/>
            <person name="Pereira M.F."/>
            <person name="Perotto S."/>
            <person name="Peter M."/>
            <person name="Pfister S."/>
            <person name="Riley R."/>
            <person name="Sitrit Y."/>
            <person name="Stielow J.B."/>
            <person name="Szollosi G."/>
            <person name="Zifcakova L."/>
            <person name="Stursova M."/>
            <person name="Spatafora J.W."/>
            <person name="Tedersoo L."/>
            <person name="Vaario L.M."/>
            <person name="Yamada A."/>
            <person name="Yan M."/>
            <person name="Wang P."/>
            <person name="Xu J."/>
            <person name="Bruns T."/>
            <person name="Baldrian P."/>
            <person name="Vilgalys R."/>
            <person name="Dunand C."/>
            <person name="Henrissat B."/>
            <person name="Grigoriev I.V."/>
            <person name="Hibbett D."/>
            <person name="Nagy L.G."/>
            <person name="Martin F.M."/>
        </authorList>
    </citation>
    <scope>NUCLEOTIDE SEQUENCE</scope>
    <source>
        <strain evidence="11">UP504</strain>
    </source>
</reference>
<evidence type="ECO:0000259" key="9">
    <source>
        <dbReference type="PROSITE" id="PS50016"/>
    </source>
</evidence>
<evidence type="ECO:0000313" key="12">
    <source>
        <dbReference type="Proteomes" id="UP000886523"/>
    </source>
</evidence>
<dbReference type="SUPFAM" id="SSF54236">
    <property type="entry name" value="Ubiquitin-like"/>
    <property type="match status" value="1"/>
</dbReference>
<dbReference type="Gene3D" id="3.30.40.10">
    <property type="entry name" value="Zinc/RING finger domain, C3HC4 (zinc finger)"/>
    <property type="match status" value="1"/>
</dbReference>
<dbReference type="InterPro" id="IPR011011">
    <property type="entry name" value="Znf_FYVE_PHD"/>
</dbReference>
<keyword evidence="3" id="KW-0862">Zinc</keyword>
<dbReference type="SMART" id="SM01052">
    <property type="entry name" value="CAP_GLY"/>
    <property type="match status" value="1"/>
</dbReference>
<dbReference type="SMART" id="SM00249">
    <property type="entry name" value="PHD"/>
    <property type="match status" value="1"/>
</dbReference>
<dbReference type="FunFam" id="1.10.10.60:FF:000012">
    <property type="entry name" value="Metastasis-associated 1 family, member 3"/>
    <property type="match status" value="1"/>
</dbReference>
<dbReference type="CDD" id="cd01789">
    <property type="entry name" value="Ubl_TBCB"/>
    <property type="match status" value="1"/>
</dbReference>
<dbReference type="EMBL" id="MU128983">
    <property type="protein sequence ID" value="KAF9512676.1"/>
    <property type="molecule type" value="Genomic_DNA"/>
</dbReference>
<dbReference type="InterPro" id="IPR019787">
    <property type="entry name" value="Znf_PHD-finger"/>
</dbReference>
<keyword evidence="5" id="KW-0143">Chaperone</keyword>
<keyword evidence="2 7" id="KW-0863">Zinc-finger</keyword>
<feature type="domain" description="PHD-type" evidence="9">
    <location>
        <begin position="336"/>
        <end position="390"/>
    </location>
</feature>
<dbReference type="PROSITE" id="PS50245">
    <property type="entry name" value="CAP_GLY_2"/>
    <property type="match status" value="1"/>
</dbReference>
<dbReference type="Pfam" id="PF14560">
    <property type="entry name" value="Ubiquitin_2"/>
    <property type="match status" value="1"/>
</dbReference>
<keyword evidence="6" id="KW-0539">Nucleus</keyword>
<dbReference type="AlphaFoldDB" id="A0A9P6DRY0"/>
<dbReference type="GO" id="GO:0007023">
    <property type="term" value="P:post-chaperonin tubulin folding pathway"/>
    <property type="evidence" value="ECO:0007669"/>
    <property type="project" value="InterPro"/>
</dbReference>
<dbReference type="InterPro" id="IPR029071">
    <property type="entry name" value="Ubiquitin-like_domsf"/>
</dbReference>
<dbReference type="InterPro" id="IPR029617">
    <property type="entry name" value="Snt2"/>
</dbReference>
<feature type="compositionally biased region" description="Basic residues" evidence="8">
    <location>
        <begin position="583"/>
        <end position="598"/>
    </location>
</feature>
<feature type="compositionally biased region" description="Polar residues" evidence="8">
    <location>
        <begin position="622"/>
        <end position="636"/>
    </location>
</feature>
<dbReference type="GO" id="GO:0048189">
    <property type="term" value="C:Lid2 complex"/>
    <property type="evidence" value="ECO:0007669"/>
    <property type="project" value="TreeGrafter"/>
</dbReference>
<evidence type="ECO:0000256" key="6">
    <source>
        <dbReference type="ARBA" id="ARBA00023242"/>
    </source>
</evidence>
<accession>A0A9P6DRY0</accession>
<comment type="caution">
    <text evidence="11">The sequence shown here is derived from an EMBL/GenBank/DDBJ whole genome shotgun (WGS) entry which is preliminary data.</text>
</comment>
<dbReference type="InterPro" id="IPR001965">
    <property type="entry name" value="Znf_PHD"/>
</dbReference>
<feature type="region of interest" description="Disordered" evidence="8">
    <location>
        <begin position="582"/>
        <end position="637"/>
    </location>
</feature>
<protein>
    <submittedName>
        <fullName evidence="11">Uncharacterized protein</fullName>
    </submittedName>
</protein>
<evidence type="ECO:0000313" key="11">
    <source>
        <dbReference type="EMBL" id="KAF9512676.1"/>
    </source>
</evidence>
<dbReference type="Pfam" id="PF01302">
    <property type="entry name" value="CAP_GLY"/>
    <property type="match status" value="1"/>
</dbReference>
<dbReference type="Pfam" id="PF00628">
    <property type="entry name" value="PHD"/>
    <property type="match status" value="1"/>
</dbReference>
<dbReference type="InterPro" id="IPR043151">
    <property type="entry name" value="BAH_sf"/>
</dbReference>
<dbReference type="GO" id="GO:0008270">
    <property type="term" value="F:zinc ion binding"/>
    <property type="evidence" value="ECO:0007669"/>
    <property type="project" value="UniProtKB-KW"/>
</dbReference>
<dbReference type="Gene3D" id="2.30.30.190">
    <property type="entry name" value="CAP Gly-rich-like domain"/>
    <property type="match status" value="1"/>
</dbReference>
<keyword evidence="12" id="KW-1185">Reference proteome</keyword>
<evidence type="ECO:0000259" key="10">
    <source>
        <dbReference type="PROSITE" id="PS50245"/>
    </source>
</evidence>
<evidence type="ECO:0000256" key="4">
    <source>
        <dbReference type="ARBA" id="ARBA00023125"/>
    </source>
</evidence>